<keyword evidence="1" id="KW-0812">Transmembrane</keyword>
<evidence type="ECO:0000313" key="3">
    <source>
        <dbReference type="Proteomes" id="UP000190074"/>
    </source>
</evidence>
<accession>A0A1U0YAZ5</accession>
<proteinExistence type="predicted"/>
<feature type="transmembrane region" description="Helical" evidence="1">
    <location>
        <begin position="37"/>
        <end position="55"/>
    </location>
</feature>
<gene>
    <name evidence="2" type="ORF">SAMEA2259716_00290</name>
</gene>
<keyword evidence="1" id="KW-0472">Membrane</keyword>
<evidence type="ECO:0000256" key="1">
    <source>
        <dbReference type="SAM" id="Phobius"/>
    </source>
</evidence>
<dbReference type="EMBL" id="FVGW01000001">
    <property type="protein sequence ID" value="SKL37543.1"/>
    <property type="molecule type" value="Genomic_DNA"/>
</dbReference>
<sequence length="58" mass="6530">MVVKLLSFARVLFIVVWVVETGLWLFTDSSLSSVNQYVFPALMLWVIADAIVKAARSQ</sequence>
<protein>
    <recommendedName>
        <fullName evidence="4">Transmembrane protein</fullName>
    </recommendedName>
</protein>
<name>A0A1U0YAZ5_9MYCO</name>
<dbReference type="RefSeq" id="WP_165693069.1">
    <property type="nucleotide sequence ID" value="NZ_FVGW01000001.1"/>
</dbReference>
<dbReference type="Proteomes" id="UP000190074">
    <property type="component" value="Unassembled WGS sequence"/>
</dbReference>
<feature type="transmembrane region" description="Helical" evidence="1">
    <location>
        <begin position="7"/>
        <end position="25"/>
    </location>
</feature>
<keyword evidence="1" id="KW-1133">Transmembrane helix</keyword>
<dbReference type="AlphaFoldDB" id="A0A1U0YAZ5"/>
<organism evidence="2 3">
    <name type="scientific">Mycobacteroides abscessus subsp. massiliense</name>
    <dbReference type="NCBI Taxonomy" id="1962118"/>
    <lineage>
        <taxon>Bacteria</taxon>
        <taxon>Bacillati</taxon>
        <taxon>Actinomycetota</taxon>
        <taxon>Actinomycetes</taxon>
        <taxon>Mycobacteriales</taxon>
        <taxon>Mycobacteriaceae</taxon>
        <taxon>Mycobacteroides</taxon>
        <taxon>Mycobacteroides abscessus</taxon>
    </lineage>
</organism>
<evidence type="ECO:0000313" key="2">
    <source>
        <dbReference type="EMBL" id="SKL37543.1"/>
    </source>
</evidence>
<evidence type="ECO:0008006" key="4">
    <source>
        <dbReference type="Google" id="ProtNLM"/>
    </source>
</evidence>
<reference evidence="2 3" key="1">
    <citation type="submission" date="2016-11" db="EMBL/GenBank/DDBJ databases">
        <authorList>
            <consortium name="Pathogen Informatics"/>
        </authorList>
    </citation>
    <scope>NUCLEOTIDE SEQUENCE [LARGE SCALE GENOMIC DNA]</scope>
    <source>
        <strain evidence="2 3">911</strain>
    </source>
</reference>